<dbReference type="Pfam" id="PF15283">
    <property type="entry name" value="DUF4595"/>
    <property type="match status" value="1"/>
</dbReference>
<comment type="caution">
    <text evidence="2">The sequence shown here is derived from an EMBL/GenBank/DDBJ whole genome shotgun (WGS) entry which is preliminary data.</text>
</comment>
<accession>A0A413V7U4</accession>
<dbReference type="RefSeq" id="WP_122202277.1">
    <property type="nucleotide sequence ID" value="NZ_CABJFV010000031.1"/>
</dbReference>
<dbReference type="EMBL" id="QSGO01000031">
    <property type="protein sequence ID" value="RHB29647.1"/>
    <property type="molecule type" value="Genomic_DNA"/>
</dbReference>
<dbReference type="Proteomes" id="UP000284379">
    <property type="component" value="Unassembled WGS sequence"/>
</dbReference>
<dbReference type="AlphaFoldDB" id="A0A413V7U4"/>
<dbReference type="PROSITE" id="PS51257">
    <property type="entry name" value="PROKAR_LIPOPROTEIN"/>
    <property type="match status" value="1"/>
</dbReference>
<dbReference type="CDD" id="cd12871">
    <property type="entry name" value="Bacuni_01323_like"/>
    <property type="match status" value="1"/>
</dbReference>
<reference evidence="2 3" key="1">
    <citation type="submission" date="2018-08" db="EMBL/GenBank/DDBJ databases">
        <title>A genome reference for cultivated species of the human gut microbiota.</title>
        <authorList>
            <person name="Zou Y."/>
            <person name="Xue W."/>
            <person name="Luo G."/>
        </authorList>
    </citation>
    <scope>NUCLEOTIDE SEQUENCE [LARGE SCALE GENOMIC DNA]</scope>
    <source>
        <strain evidence="2 3">AM40-30BH</strain>
    </source>
</reference>
<gene>
    <name evidence="2" type="ORF">DW888_19625</name>
</gene>
<feature type="domain" description="DUF4595" evidence="1">
    <location>
        <begin position="60"/>
        <end position="250"/>
    </location>
</feature>
<proteinExistence type="predicted"/>
<sequence length="275" mass="31413">MKYLKTIIILTVSVMSLFSCRDDDKEPEMIYIEDSPALEQITIKELMQDDGGPVTREENFYYNEEHKLVRYVSTQIYGDPVIENETQITYLENEAIIIDELNNKSIYTLNAKGYATSCIRYEVGGNTREYTFDYSTNTLNGAYLTGITEYVKGNIRSKIMFDNLALHDATLSVQSGDITNIFQLSFTQKNTSRLPWFFLTEIYPLNFHAIAMYARLLGDNPMYLLGTVQPKGGDEITTYTYANDTAGQLSSYTEITRSNGKSYNRIINYIVTLAQ</sequence>
<name>A0A413V7U4_9BACE</name>
<evidence type="ECO:0000259" key="1">
    <source>
        <dbReference type="Pfam" id="PF15283"/>
    </source>
</evidence>
<protein>
    <submittedName>
        <fullName evidence="2">DUF4595 domain-containing protein</fullName>
    </submittedName>
</protein>
<evidence type="ECO:0000313" key="2">
    <source>
        <dbReference type="EMBL" id="RHB29647.1"/>
    </source>
</evidence>
<dbReference type="Gene3D" id="2.40.160.190">
    <property type="match status" value="1"/>
</dbReference>
<evidence type="ECO:0000313" key="3">
    <source>
        <dbReference type="Proteomes" id="UP000284379"/>
    </source>
</evidence>
<dbReference type="InterPro" id="IPR027931">
    <property type="entry name" value="DUF4595"/>
</dbReference>
<organism evidence="2 3">
    <name type="scientific">Bacteroides nordii</name>
    <dbReference type="NCBI Taxonomy" id="291645"/>
    <lineage>
        <taxon>Bacteria</taxon>
        <taxon>Pseudomonadati</taxon>
        <taxon>Bacteroidota</taxon>
        <taxon>Bacteroidia</taxon>
        <taxon>Bacteroidales</taxon>
        <taxon>Bacteroidaceae</taxon>
        <taxon>Bacteroides</taxon>
    </lineage>
</organism>